<protein>
    <recommendedName>
        <fullName evidence="3">Autotransporter domain-containing protein</fullName>
    </recommendedName>
</protein>
<dbReference type="RefSeq" id="WP_093913408.1">
    <property type="nucleotide sequence ID" value="NZ_FONL01000007.1"/>
</dbReference>
<proteinExistence type="predicted"/>
<dbReference type="OrthoDB" id="1666947at2"/>
<reference evidence="4 5" key="1">
    <citation type="submission" date="2016-10" db="EMBL/GenBank/DDBJ databases">
        <authorList>
            <person name="de Groot N.N."/>
        </authorList>
    </citation>
    <scope>NUCLEOTIDE SEQUENCE [LARGE SCALE GENOMIC DNA]</scope>
    <source>
        <strain evidence="4 5">DSM 9236</strain>
    </source>
</reference>
<dbReference type="InterPro" id="IPR005546">
    <property type="entry name" value="Autotransporte_beta"/>
</dbReference>
<evidence type="ECO:0000256" key="1">
    <source>
        <dbReference type="SAM" id="MobiDB-lite"/>
    </source>
</evidence>
<dbReference type="STRING" id="1123323.SAMN05216245_10726"/>
<dbReference type="EMBL" id="FONL01000007">
    <property type="protein sequence ID" value="SFE47207.1"/>
    <property type="molecule type" value="Genomic_DNA"/>
</dbReference>
<organism evidence="4 5">
    <name type="scientific">Succiniclasticum ruminis DSM 9236</name>
    <dbReference type="NCBI Taxonomy" id="1123323"/>
    <lineage>
        <taxon>Bacteria</taxon>
        <taxon>Bacillati</taxon>
        <taxon>Bacillota</taxon>
        <taxon>Negativicutes</taxon>
        <taxon>Acidaminococcales</taxon>
        <taxon>Acidaminococcaceae</taxon>
        <taxon>Succiniclasticum</taxon>
    </lineage>
</organism>
<feature type="signal peptide" evidence="2">
    <location>
        <begin position="1"/>
        <end position="28"/>
    </location>
</feature>
<evidence type="ECO:0000256" key="2">
    <source>
        <dbReference type="SAM" id="SignalP"/>
    </source>
</evidence>
<feature type="region of interest" description="Disordered" evidence="1">
    <location>
        <begin position="1097"/>
        <end position="1126"/>
    </location>
</feature>
<dbReference type="Proteomes" id="UP000198896">
    <property type="component" value="Unassembled WGS sequence"/>
</dbReference>
<evidence type="ECO:0000313" key="4">
    <source>
        <dbReference type="EMBL" id="SFE47207.1"/>
    </source>
</evidence>
<feature type="chain" id="PRO_5039639696" description="Autotransporter domain-containing protein" evidence="2">
    <location>
        <begin position="29"/>
        <end position="2495"/>
    </location>
</feature>
<dbReference type="PROSITE" id="PS51208">
    <property type="entry name" value="AUTOTRANSPORTER"/>
    <property type="match status" value="1"/>
</dbReference>
<gene>
    <name evidence="4" type="ORF">SAMN05216245_10726</name>
</gene>
<keyword evidence="2" id="KW-0732">Signal</keyword>
<feature type="region of interest" description="Disordered" evidence="1">
    <location>
        <begin position="1162"/>
        <end position="1193"/>
    </location>
</feature>
<feature type="compositionally biased region" description="Low complexity" evidence="1">
    <location>
        <begin position="1167"/>
        <end position="1179"/>
    </location>
</feature>
<keyword evidence="5" id="KW-1185">Reference proteome</keyword>
<evidence type="ECO:0000259" key="3">
    <source>
        <dbReference type="PROSITE" id="PS51208"/>
    </source>
</evidence>
<dbReference type="InterPro" id="IPR036709">
    <property type="entry name" value="Autotransporte_beta_dom_sf"/>
</dbReference>
<dbReference type="SMART" id="SM00869">
    <property type="entry name" value="Autotransporter"/>
    <property type="match status" value="1"/>
</dbReference>
<dbReference type="SUPFAM" id="SSF103515">
    <property type="entry name" value="Autotransporter"/>
    <property type="match status" value="1"/>
</dbReference>
<accession>A0A1I2AU09</accession>
<sequence length="2495" mass="253804">MLRRTKKHQKKLARLVLATLLFTGAAHGLMTPSVAEAAGSVTVTGYASGAFTPDGSMIVVPGSEYGYYKAYPDETGGSVNKLILEPGEADTWEGGNYVSVYGHYTTGAAASASDYTVNMTGAKAQVNNLYGSYAGVAHGANSEMAATASGNTVTVSKKAAVSSNVYGGSAYAYDYGSTVTAVKGTAANNEVTISGATVGNVVYGGYAYAYAENYYASQTSTADASGNTVTISGTTDSAAVVGSGVIGGYAYAYLYAYAEDSGTVVTHNSTGKTTAGDNTVTISGAADVGGSVVGGSNSMYVYAYAYYEGNTANAEGTSEASRNTVIISGSADSGVADIDGSVTGGSNTAYVYASEYYGQATARENAKADSNTVTIGGADVGGAVYGGYNYNYAYSTCAYYNPVTVELTAGASENEVTITSDADVGGAVYGGYNYNSVYYAYSYYEGGDINAEVTANADSNTVTVSGAVDVDGAVYGGYNYNYAYYIYAYYGAINVGVTGSASENEVTITSDADVGGEVYGGYNYTKVESVYSYYAGSEVNVELTAAADNNKVAIDGAAVGAVYGGYNYNEAYYVYPYYNGATGDIRATATADNNTVTVKGVSSVEGTVYGGYSPVTLAGYYGVSGITTIAAEGTASENVVTISEDGGEEVSVTNGVIGGSASVYAYYGTTSSAEGTASGNEVTISGKAAVGGTVYGGYAYAYSYAYDAASADHTAGTTAEASNNTVTVSGNAVVSGGVYGGQDYSYAYAAAPGSGSTTDTAADAAAGASHNTVTISGSAEAGSLYGGEAYASANAYYGAINTAGATAEASYNEVIISGKAVVDGGSGYYYTAVYGGEAYAGAYAYDGATNTAKATAGASHNTVTISDNAVIKTDTTSPYSYVTINGGVAYGYAYVEEGADNTVEGISSAIENTVTISGNAAVGADATNVVNITGGIAYGNGAAKNNAVTVSGGTVGTAENARNNSIAGGAADGEASGNKVTIEGETTKVYAGAVIGGGHSTYYAYSAVAGAKAVGNSVTVSAEGAEIGLVYGGRISLGDASENTVTLTAGSVTGNVNVSSSYGYYYGIAATGTAAVAGGYTDKGDATLNTVEIKGITVRIPEEDGSDSPDTGSETGTSGSSSSGTPAIRITKAVVGGYAGTGNATDNTVKLTDATITGGVYGGANKTGETASAGDATGTGESGGSSGESSASDVVTGNTLVISGVNTVDGEVTNFETIKLADSVEWNTEAPVLKAGQFTDNADGTRAALDITDAQGNLGAGTSGTMTLLASETADDFATLTLITSEGKADLSETNPYKSFLGAESSSTDKGVAVVSQEEQRIFLDTEDSYKNVYVSPAENRVKGISLDAMTWNTGRDLEGEYVFDNTITIDATNLAIGDVTTALKANDSMTLVSNATGLTSANTVTGGTGKTVGIDYTDTTSGIKYEATASGNVTAGTGVVTYTVDSVTADKITLASRVWGAAADEMPETWKASASTQIDAAKFAYTGEAATALKKNDTAAILNAPGLTTASPVTDGADKTVAVNYTDAAGINFAATAQGHVAAAADTVNYVVDAVEVNSVNLAKWNGTDTSAVTEGWTGSGVAVATGSFAAPSDLAAGSGRDILTATGGFFTDDKITGTNKYGNGDAFNESEGGVTAAGHKVGGVKAEDSGAKLTYYAMKKSAETLTLGEATFADGGTARSFNNTYDLTGAAINADGLTFANADAMESGQSMTIVDASGALKNEAGEALAAFATKEYKTDFDDAATENLQLKGSRTDILEQDAAKTKLAYTVGDKEVSQAVMSGELAWEDGGTHYTNTKYKFTADSEIDVSGMKFTADADPLGQSMTLIGNADGTVKDGTPEFTVKLKNTVLEATAAGEAAIAAGNLDYKVTSVTLDKVTVNEAGSDAVPEGWTVNTAGVAVDTDSMTAPTDVAPGEEKAIISGAPENAFSDDSITGANAYAESDFTDASNPDDTSKGVSITGAQGKGVKATEDGTGLVYAVSKKEVSAVNAGATDWQPGATLLDGSSEGYDYSKVSEIGTDSFDVTFNKPEEVVAGESMTLLKANETLADMAAQEKTNSYSFEPVSGVTVDAGITASLEVKDGIVTYTPSENKAGKLSFGDVLWNADKPLLTRPDNITFAGADVDTSKINFTNVLYLDANQEMTLVSGFGDSVGTITGGTYMVGTAFIGEGIASLSGSNLIFTTLTEAGLSEQTHKTVMAMDAGLAMLKTGNEFVGRAMDGLADVKNAGRDGISTFAAIGGGASRYNTGSHVNTHTWNAVVGVGKISETKNGSMEWGVFGEYGKGSYTVHSAVGDGDGDAHYAGGGLLAKWTNKHDVYTEASVRAGRLSDSSSDIMQDSLGNKYGYNVHANYYGGHIGVGKIINYKGGRNLDVYGKFFYLKREGVEYDAPQQYNLDSVASSILRLGARYGTTDKKWNWYGGLAYEYEFDGEATGTVKGKEIRAASIKGSSVRGEFGMRMDATKTNPWSADISLYGYGGKHRGFGGNVSVMYTF</sequence>
<evidence type="ECO:0000313" key="5">
    <source>
        <dbReference type="Proteomes" id="UP000198896"/>
    </source>
</evidence>
<feature type="domain" description="Autotransporter" evidence="3">
    <location>
        <begin position="2230"/>
        <end position="2495"/>
    </location>
</feature>
<name>A0A1I2AU09_9FIRM</name>
<feature type="compositionally biased region" description="Low complexity" evidence="1">
    <location>
        <begin position="1108"/>
        <end position="1126"/>
    </location>
</feature>